<accession>A0A316UQ17</accession>
<feature type="binding site" evidence="7">
    <location>
        <position position="371"/>
    </location>
    <ligand>
        <name>ATP</name>
        <dbReference type="ChEBI" id="CHEBI:30616"/>
    </ligand>
</feature>
<dbReference type="EMBL" id="KZ819668">
    <property type="protein sequence ID" value="PWN27380.1"/>
    <property type="molecule type" value="Genomic_DNA"/>
</dbReference>
<reference evidence="12 13" key="1">
    <citation type="journal article" date="2018" name="Mol. Biol. Evol.">
        <title>Broad Genomic Sampling Reveals a Smut Pathogenic Ancestry of the Fungal Clade Ustilaginomycotina.</title>
        <authorList>
            <person name="Kijpornyongpan T."/>
            <person name="Mondo S.J."/>
            <person name="Barry K."/>
            <person name="Sandor L."/>
            <person name="Lee J."/>
            <person name="Lipzen A."/>
            <person name="Pangilinan J."/>
            <person name="LaButti K."/>
            <person name="Hainaut M."/>
            <person name="Henrissat B."/>
            <person name="Grigoriev I.V."/>
            <person name="Spatafora J.W."/>
            <person name="Aime M.C."/>
        </authorList>
    </citation>
    <scope>NUCLEOTIDE SEQUENCE [LARGE SCALE GENOMIC DNA]</scope>
    <source>
        <strain evidence="12 13">MCA 5214</strain>
    </source>
</reference>
<feature type="compositionally biased region" description="Basic and acidic residues" evidence="10">
    <location>
        <begin position="945"/>
        <end position="963"/>
    </location>
</feature>
<dbReference type="InterPro" id="IPR017441">
    <property type="entry name" value="Protein_kinase_ATP_BS"/>
</dbReference>
<keyword evidence="2" id="KW-0808">Transferase</keyword>
<evidence type="ECO:0000256" key="10">
    <source>
        <dbReference type="SAM" id="MobiDB-lite"/>
    </source>
</evidence>
<feature type="compositionally biased region" description="Basic and acidic residues" evidence="10">
    <location>
        <begin position="737"/>
        <end position="750"/>
    </location>
</feature>
<evidence type="ECO:0000256" key="3">
    <source>
        <dbReference type="ARBA" id="ARBA00022741"/>
    </source>
</evidence>
<organism evidence="12 13">
    <name type="scientific">Jaminaea rosea</name>
    <dbReference type="NCBI Taxonomy" id="1569628"/>
    <lineage>
        <taxon>Eukaryota</taxon>
        <taxon>Fungi</taxon>
        <taxon>Dikarya</taxon>
        <taxon>Basidiomycota</taxon>
        <taxon>Ustilaginomycotina</taxon>
        <taxon>Exobasidiomycetes</taxon>
        <taxon>Microstromatales</taxon>
        <taxon>Microstromatales incertae sedis</taxon>
        <taxon>Jaminaea</taxon>
    </lineage>
</organism>
<keyword evidence="3 7" id="KW-0547">Nucleotide-binding</keyword>
<keyword evidence="4 12" id="KW-0418">Kinase</keyword>
<keyword evidence="13" id="KW-1185">Reference proteome</keyword>
<evidence type="ECO:0000256" key="8">
    <source>
        <dbReference type="PIRSR" id="PIRSR630616-3"/>
    </source>
</evidence>
<feature type="compositionally biased region" description="Polar residues" evidence="10">
    <location>
        <begin position="109"/>
        <end position="148"/>
    </location>
</feature>
<dbReference type="RefSeq" id="XP_025361992.1">
    <property type="nucleotide sequence ID" value="XM_025506217.1"/>
</dbReference>
<dbReference type="PANTHER" id="PTHR24350">
    <property type="entry name" value="SERINE/THREONINE-PROTEIN KINASE IAL-RELATED"/>
    <property type="match status" value="1"/>
</dbReference>
<evidence type="ECO:0000256" key="9">
    <source>
        <dbReference type="PROSITE-ProRule" id="PRU10141"/>
    </source>
</evidence>
<feature type="compositionally biased region" description="Polar residues" evidence="10">
    <location>
        <begin position="662"/>
        <end position="675"/>
    </location>
</feature>
<dbReference type="PROSITE" id="PS00107">
    <property type="entry name" value="PROTEIN_KINASE_ATP"/>
    <property type="match status" value="1"/>
</dbReference>
<proteinExistence type="predicted"/>
<evidence type="ECO:0000256" key="6">
    <source>
        <dbReference type="PIRSR" id="PIRSR630616-1"/>
    </source>
</evidence>
<feature type="compositionally biased region" description="Polar residues" evidence="10">
    <location>
        <begin position="901"/>
        <end position="912"/>
    </location>
</feature>
<feature type="compositionally biased region" description="Polar residues" evidence="10">
    <location>
        <begin position="769"/>
        <end position="785"/>
    </location>
</feature>
<feature type="region of interest" description="Disordered" evidence="10">
    <location>
        <begin position="1"/>
        <end position="168"/>
    </location>
</feature>
<feature type="region of interest" description="Disordered" evidence="10">
    <location>
        <begin position="381"/>
        <end position="441"/>
    </location>
</feature>
<feature type="compositionally biased region" description="Polar residues" evidence="10">
    <location>
        <begin position="695"/>
        <end position="706"/>
    </location>
</feature>
<feature type="compositionally biased region" description="Polar residues" evidence="10">
    <location>
        <begin position="570"/>
        <end position="587"/>
    </location>
</feature>
<feature type="compositionally biased region" description="Basic and acidic residues" evidence="10">
    <location>
        <begin position="153"/>
        <end position="168"/>
    </location>
</feature>
<feature type="compositionally biased region" description="Polar residues" evidence="10">
    <location>
        <begin position="409"/>
        <end position="419"/>
    </location>
</feature>
<evidence type="ECO:0000256" key="1">
    <source>
        <dbReference type="ARBA" id="ARBA00022527"/>
    </source>
</evidence>
<keyword evidence="1" id="KW-0723">Serine/threonine-protein kinase</keyword>
<feature type="region of interest" description="Disordered" evidence="10">
    <location>
        <begin position="610"/>
        <end position="802"/>
    </location>
</feature>
<evidence type="ECO:0000256" key="4">
    <source>
        <dbReference type="ARBA" id="ARBA00022777"/>
    </source>
</evidence>
<feature type="binding site" evidence="9">
    <location>
        <position position="208"/>
    </location>
    <ligand>
        <name>ATP</name>
        <dbReference type="ChEBI" id="CHEBI:30616"/>
    </ligand>
</feature>
<name>A0A316UQ17_9BASI</name>
<feature type="compositionally biased region" description="Low complexity" evidence="10">
    <location>
        <begin position="876"/>
        <end position="887"/>
    </location>
</feature>
<dbReference type="GeneID" id="37028040"/>
<keyword evidence="5 7" id="KW-0067">ATP-binding</keyword>
<evidence type="ECO:0000256" key="2">
    <source>
        <dbReference type="ARBA" id="ARBA00022679"/>
    </source>
</evidence>
<dbReference type="InterPro" id="IPR030616">
    <property type="entry name" value="Aur-like"/>
</dbReference>
<feature type="compositionally biased region" description="Basic and acidic residues" evidence="10">
    <location>
        <begin position="386"/>
        <end position="395"/>
    </location>
</feature>
<feature type="region of interest" description="Disordered" evidence="10">
    <location>
        <begin position="567"/>
        <end position="593"/>
    </location>
</feature>
<protein>
    <submittedName>
        <fullName evidence="12">Pkinase-domain-containing protein</fullName>
    </submittedName>
</protein>
<dbReference type="Proteomes" id="UP000245884">
    <property type="component" value="Unassembled WGS sequence"/>
</dbReference>
<feature type="compositionally biased region" description="Low complexity" evidence="10">
    <location>
        <begin position="610"/>
        <end position="624"/>
    </location>
</feature>
<feature type="compositionally biased region" description="Basic and acidic residues" evidence="10">
    <location>
        <begin position="858"/>
        <end position="875"/>
    </location>
</feature>
<feature type="active site" description="Proton acceptor" evidence="6">
    <location>
        <position position="344"/>
    </location>
</feature>
<dbReference type="Gene3D" id="3.30.200.20">
    <property type="entry name" value="Phosphorylase Kinase, domain 1"/>
    <property type="match status" value="1"/>
</dbReference>
<evidence type="ECO:0000313" key="12">
    <source>
        <dbReference type="EMBL" id="PWN27380.1"/>
    </source>
</evidence>
<dbReference type="GO" id="GO:0004674">
    <property type="term" value="F:protein serine/threonine kinase activity"/>
    <property type="evidence" value="ECO:0007669"/>
    <property type="project" value="UniProtKB-KW"/>
</dbReference>
<evidence type="ECO:0000259" key="11">
    <source>
        <dbReference type="PROSITE" id="PS50011"/>
    </source>
</evidence>
<sequence>MLSSSARYESPSSSSTSRATSRQGMTTTSATTETGSSMMETPDPIVSSPSSSHAQIPKQDSAFLSPQEGSGGTSESGPSSDRGAQPFTFPGGNGSKEKQSSPSSSSKSNAHQHQMMRSASETHSRSQLPTNQRSTSYAGPSSSGTNTPHSRHPSREYKETLDARAKDEKDGTRIINQYHLTRVIGQGAYGVVYQGCLRDDPQHVFAVKEFSKTRLKKSKRYEKMRRPPPPQQRRAGSSSNSNSTSNSHTSTPATPRDPMEPIRREIAIMKKLDHPNLVSIIEALDDPRRDELYLVLEYCSGGPIIDVQLHQQTTPLEEEVAQNYFVQILLGLEFLHHHDIIHRDIKPDNVLRCGGEDEEGAGKGGRCKIVDFGVSEMFSPAQGVDAARDPEDRPKGHGTPAFLSPELCSANNMKQQQRRPSGGSPHDEDVDGVPARERSGRRDDVWSLGVTLYCMLVGHLPFDKDNFMDLYDAIRTQEPEYPSHLSSSSSSLLRSMLEKDPAKRITTIESAREQPWVTVEGHQPLVSAARNLEQVVQEVTEEEIKGAICRITSIFTIARAVSKFKRARSRSSMNTNSPGTQSPQLQQEGDGGAAAAGAFGSAIASVVSSPYSSFSMSSPTAMGSPVQQRRRSSQQGQQQHRTDSSKASDGGEGSGTGGPFNMLTNALSSLSTSDDGSAVQEQHEKGQEKGAFSGEKSSQLPTQPTLTEEPEAESAVASPGGARGNGKGNVSNEECESEIRDEAKSHDSSKCQDQGGEQQRESGKGKTNGDAQRPQQDDSVAQSLASDPCKIASDPNVDPTTSSVASILCDLEQRLERKMQRAWPRGAEMYFAKEKEGKGRALQKAAAGRLDDIVGSGETRERQEGDGEQKKREEASTTPASVTSSVAGFFEEASRRLPSWLTGSQSSPSPHSNGKEGDASSGVRSSASGSHASSGNGSGNGDGNGARDEQGKLIRLFTREGEPVVRSPGPAPASVVMEMRKQIEEDV</sequence>
<dbReference type="OrthoDB" id="68483at2759"/>
<dbReference type="Gene3D" id="1.10.510.10">
    <property type="entry name" value="Transferase(Phosphotransferase) domain 1"/>
    <property type="match status" value="1"/>
</dbReference>
<dbReference type="SMART" id="SM00220">
    <property type="entry name" value="S_TKc"/>
    <property type="match status" value="1"/>
</dbReference>
<evidence type="ECO:0000256" key="5">
    <source>
        <dbReference type="ARBA" id="ARBA00022840"/>
    </source>
</evidence>
<dbReference type="STRING" id="1569628.A0A316UQ17"/>
<feature type="compositionally biased region" description="Low complexity" evidence="10">
    <location>
        <begin position="232"/>
        <end position="251"/>
    </location>
</feature>
<evidence type="ECO:0000256" key="7">
    <source>
        <dbReference type="PIRSR" id="PIRSR630616-2"/>
    </source>
</evidence>
<gene>
    <name evidence="12" type="ORF">BDZ90DRAFT_232356</name>
</gene>
<feature type="compositionally biased region" description="Low complexity" evidence="10">
    <location>
        <begin position="919"/>
        <end position="935"/>
    </location>
</feature>
<evidence type="ECO:0000313" key="13">
    <source>
        <dbReference type="Proteomes" id="UP000245884"/>
    </source>
</evidence>
<dbReference type="GO" id="GO:0005524">
    <property type="term" value="F:ATP binding"/>
    <property type="evidence" value="ECO:0007669"/>
    <property type="project" value="UniProtKB-UniRule"/>
</dbReference>
<feature type="cross-link" description="Glycyl lysine isopeptide (Lys-Gly) (interchain with G-Cter in SUMO2)" evidence="8">
    <location>
        <position position="346"/>
    </location>
</feature>
<dbReference type="CDD" id="cd14008">
    <property type="entry name" value="STKc_LKB1_CaMKK"/>
    <property type="match status" value="1"/>
</dbReference>
<dbReference type="Pfam" id="PF00069">
    <property type="entry name" value="Pkinase"/>
    <property type="match status" value="2"/>
</dbReference>
<feature type="compositionally biased region" description="Low complexity" evidence="10">
    <location>
        <begin position="1"/>
        <end position="41"/>
    </location>
</feature>
<dbReference type="AlphaFoldDB" id="A0A316UQ17"/>
<dbReference type="PROSITE" id="PS50011">
    <property type="entry name" value="PROTEIN_KINASE_DOM"/>
    <property type="match status" value="1"/>
</dbReference>
<feature type="region of interest" description="Disordered" evidence="10">
    <location>
        <begin position="216"/>
        <end position="260"/>
    </location>
</feature>
<dbReference type="InterPro" id="IPR000719">
    <property type="entry name" value="Prot_kinase_dom"/>
</dbReference>
<dbReference type="InterPro" id="IPR011009">
    <property type="entry name" value="Kinase-like_dom_sf"/>
</dbReference>
<feature type="region of interest" description="Disordered" evidence="10">
    <location>
        <begin position="830"/>
        <end position="972"/>
    </location>
</feature>
<dbReference type="SUPFAM" id="SSF56112">
    <property type="entry name" value="Protein kinase-like (PK-like)"/>
    <property type="match status" value="1"/>
</dbReference>
<feature type="domain" description="Protein kinase" evidence="11">
    <location>
        <begin position="178"/>
        <end position="517"/>
    </location>
</feature>